<reference evidence="2 3" key="1">
    <citation type="journal article" date="2012" name="Genome Biol.">
        <title>Genome and low-iron response of an oceanic diatom adapted to chronic iron limitation.</title>
        <authorList>
            <person name="Lommer M."/>
            <person name="Specht M."/>
            <person name="Roy A.S."/>
            <person name="Kraemer L."/>
            <person name="Andreson R."/>
            <person name="Gutowska M.A."/>
            <person name="Wolf J."/>
            <person name="Bergner S.V."/>
            <person name="Schilhabel M.B."/>
            <person name="Klostermeier U.C."/>
            <person name="Beiko R.G."/>
            <person name="Rosenstiel P."/>
            <person name="Hippler M."/>
            <person name="Laroche J."/>
        </authorList>
    </citation>
    <scope>NUCLEOTIDE SEQUENCE [LARGE SCALE GENOMIC DNA]</scope>
    <source>
        <strain evidence="2 3">CCMP1005</strain>
    </source>
</reference>
<feature type="non-terminal residue" evidence="2">
    <location>
        <position position="1"/>
    </location>
</feature>
<evidence type="ECO:0000313" key="3">
    <source>
        <dbReference type="Proteomes" id="UP000266841"/>
    </source>
</evidence>
<protein>
    <submittedName>
        <fullName evidence="2">Uncharacterized protein</fullName>
    </submittedName>
</protein>
<sequence>VVLGPDSSADWPRPPVRARKLADPFLKNADSSPAESVAAPPPGLAPPLSLSDPFLPRVPSFGTRACPSPSGRGRGWDPPWGTGALVLAETRRASA</sequence>
<evidence type="ECO:0000256" key="1">
    <source>
        <dbReference type="SAM" id="MobiDB-lite"/>
    </source>
</evidence>
<dbReference type="Proteomes" id="UP000266841">
    <property type="component" value="Unassembled WGS sequence"/>
</dbReference>
<comment type="caution">
    <text evidence="2">The sequence shown here is derived from an EMBL/GenBank/DDBJ whole genome shotgun (WGS) entry which is preliminary data.</text>
</comment>
<accession>K0RU31</accession>
<feature type="compositionally biased region" description="Low complexity" evidence="1">
    <location>
        <begin position="29"/>
        <end position="38"/>
    </location>
</feature>
<feature type="region of interest" description="Disordered" evidence="1">
    <location>
        <begin position="22"/>
        <end position="82"/>
    </location>
</feature>
<dbReference type="AlphaFoldDB" id="K0RU31"/>
<proteinExistence type="predicted"/>
<keyword evidence="3" id="KW-1185">Reference proteome</keyword>
<dbReference type="EMBL" id="AGNL01044159">
    <property type="protein sequence ID" value="EJK50142.1"/>
    <property type="molecule type" value="Genomic_DNA"/>
</dbReference>
<organism evidence="2 3">
    <name type="scientific">Thalassiosira oceanica</name>
    <name type="common">Marine diatom</name>
    <dbReference type="NCBI Taxonomy" id="159749"/>
    <lineage>
        <taxon>Eukaryota</taxon>
        <taxon>Sar</taxon>
        <taxon>Stramenopiles</taxon>
        <taxon>Ochrophyta</taxon>
        <taxon>Bacillariophyta</taxon>
        <taxon>Coscinodiscophyceae</taxon>
        <taxon>Thalassiosirophycidae</taxon>
        <taxon>Thalassiosirales</taxon>
        <taxon>Thalassiosiraceae</taxon>
        <taxon>Thalassiosira</taxon>
    </lineage>
</organism>
<evidence type="ECO:0000313" key="2">
    <source>
        <dbReference type="EMBL" id="EJK50142.1"/>
    </source>
</evidence>
<gene>
    <name evidence="2" type="ORF">THAOC_30917</name>
</gene>
<name>K0RU31_THAOC</name>